<keyword evidence="1" id="KW-0472">Membrane</keyword>
<organism evidence="2 3">
    <name type="scientific">Rhizophagus irregularis</name>
    <dbReference type="NCBI Taxonomy" id="588596"/>
    <lineage>
        <taxon>Eukaryota</taxon>
        <taxon>Fungi</taxon>
        <taxon>Fungi incertae sedis</taxon>
        <taxon>Mucoromycota</taxon>
        <taxon>Glomeromycotina</taxon>
        <taxon>Glomeromycetes</taxon>
        <taxon>Glomerales</taxon>
        <taxon>Glomeraceae</taxon>
        <taxon>Rhizophagus</taxon>
    </lineage>
</organism>
<dbReference type="EMBL" id="LLXI01000561">
    <property type="protein sequence ID" value="PKY47603.1"/>
    <property type="molecule type" value="Genomic_DNA"/>
</dbReference>
<comment type="caution">
    <text evidence="2">The sequence shown here is derived from an EMBL/GenBank/DDBJ whole genome shotgun (WGS) entry which is preliminary data.</text>
</comment>
<keyword evidence="3" id="KW-1185">Reference proteome</keyword>
<keyword evidence="1" id="KW-1133">Transmembrane helix</keyword>
<keyword evidence="1" id="KW-0812">Transmembrane</keyword>
<gene>
    <name evidence="2" type="ORF">RhiirA4_212343</name>
</gene>
<evidence type="ECO:0000313" key="3">
    <source>
        <dbReference type="Proteomes" id="UP000234323"/>
    </source>
</evidence>
<feature type="transmembrane region" description="Helical" evidence="1">
    <location>
        <begin position="52"/>
        <end position="72"/>
    </location>
</feature>
<sequence length="73" mass="9063">MLKMNKFKNDLFNLSIKLIYLERKKKFTIKKGRKKCKYKFIKKRHTSFLKKIIICYTPYKSLILNFIIFIFYT</sequence>
<accession>A0A2I1GLU8</accession>
<dbReference type="AlphaFoldDB" id="A0A2I1GLU8"/>
<name>A0A2I1GLU8_9GLOM</name>
<evidence type="ECO:0000256" key="1">
    <source>
        <dbReference type="SAM" id="Phobius"/>
    </source>
</evidence>
<reference evidence="2 3" key="1">
    <citation type="submission" date="2015-10" db="EMBL/GenBank/DDBJ databases">
        <title>Genome analyses suggest a sexual origin of heterokaryosis in a supposedly ancient asexual fungus.</title>
        <authorList>
            <person name="Ropars J."/>
            <person name="Sedzielewska K."/>
            <person name="Noel J."/>
            <person name="Charron P."/>
            <person name="Farinelli L."/>
            <person name="Marton T."/>
            <person name="Kruger M."/>
            <person name="Pelin A."/>
            <person name="Brachmann A."/>
            <person name="Corradi N."/>
        </authorList>
    </citation>
    <scope>NUCLEOTIDE SEQUENCE [LARGE SCALE GENOMIC DNA]</scope>
    <source>
        <strain evidence="2 3">A4</strain>
    </source>
</reference>
<proteinExistence type="predicted"/>
<protein>
    <submittedName>
        <fullName evidence="2">Uncharacterized protein</fullName>
    </submittedName>
</protein>
<dbReference type="Proteomes" id="UP000234323">
    <property type="component" value="Unassembled WGS sequence"/>
</dbReference>
<evidence type="ECO:0000313" key="2">
    <source>
        <dbReference type="EMBL" id="PKY47603.1"/>
    </source>
</evidence>